<accession>A0ACD4PY99</accession>
<protein>
    <submittedName>
        <fullName evidence="1">Uncharacterized protein</fullName>
    </submittedName>
</protein>
<dbReference type="Proteomes" id="UP000195652">
    <property type="component" value="Chromosome"/>
</dbReference>
<keyword evidence="2" id="KW-1185">Reference proteome</keyword>
<gene>
    <name evidence="1" type="ORF">CBE74_12000</name>
</gene>
<proteinExistence type="predicted"/>
<organism evidence="1 2">
    <name type="scientific">Corynebacterium silvaticum</name>
    <dbReference type="NCBI Taxonomy" id="2320431"/>
    <lineage>
        <taxon>Bacteria</taxon>
        <taxon>Bacillati</taxon>
        <taxon>Actinomycetota</taxon>
        <taxon>Actinomycetes</taxon>
        <taxon>Mycobacteriales</taxon>
        <taxon>Corynebacteriaceae</taxon>
        <taxon>Corynebacterium</taxon>
    </lineage>
</organism>
<reference evidence="1 2" key="3">
    <citation type="journal article" date="2020" name="Int. J. Syst. Evol. Microbiol.">
        <title>Corynebacterium silvaticum sp. nov., a unique group of NTTB corynebacteria in wild boar and roe deer.</title>
        <authorList>
            <person name="Dangel A."/>
            <person name="Berger A."/>
            <person name="Rau J."/>
            <person name="Eisenberg T."/>
            <person name="Kampfer P."/>
            <person name="Margos G."/>
            <person name="Contzen M."/>
            <person name="Busse H.J."/>
            <person name="Konrad R."/>
            <person name="Peters M."/>
            <person name="Sting R."/>
            <person name="Sing A."/>
        </authorList>
    </citation>
    <scope>NUCLEOTIDE SEQUENCE [LARGE SCALE GENOMIC DNA]</scope>
    <source>
        <strain evidence="1 2">PO100/5</strain>
    </source>
</reference>
<dbReference type="EMBL" id="CP021417">
    <property type="protein sequence ID" value="WCV10664.1"/>
    <property type="molecule type" value="Genomic_DNA"/>
</dbReference>
<reference evidence="1 2" key="4">
    <citation type="journal article" date="2020" name="PLoS ONE">
        <title>Taxonomic classification of strain PO100/5 shows a broader geographic distribution and genetic markers of the recently described Corynebacterium silvaticum.</title>
        <authorList>
            <person name="Viana M.V.C."/>
            <person name="Profeta R."/>
            <person name="da Silva A.L."/>
            <person name="Hurtado R."/>
            <person name="Cerqueira J.C."/>
            <person name="Ribeiro B.F.S."/>
            <person name="Almeida M.O."/>
            <person name="Morais-Rodrigues F."/>
            <person name="Soares S.C."/>
            <person name="Oliveira M."/>
            <person name="Tavares L."/>
            <person name="Figueiredo H."/>
            <person name="Wattam A.R."/>
            <person name="Barh D."/>
            <person name="Ghosh P."/>
            <person name="Silva A."/>
            <person name="Azevedo V."/>
        </authorList>
    </citation>
    <scope>NUCLEOTIDE SEQUENCE [LARGE SCALE GENOMIC DNA]</scope>
    <source>
        <strain evidence="1 2">PO100/5</strain>
    </source>
</reference>
<evidence type="ECO:0000313" key="2">
    <source>
        <dbReference type="Proteomes" id="UP000195652"/>
    </source>
</evidence>
<reference evidence="1 2" key="1">
    <citation type="journal article" date="2014" name="BMC Vet. Res.">
        <title>First report of Corynebacterium pseudotuberculosis from caseous lymphadenitis lesions in Black Alentejano pig (Sus scrofa domesticus).</title>
        <authorList>
            <person name="Oliveira M."/>
            <person name="Barroco C."/>
            <person name="Mottola C."/>
            <person name="Santos R."/>
            <person name="Lemsaddek A."/>
            <person name="Tavares L."/>
            <person name="Semedo-Lemsaddek T."/>
        </authorList>
    </citation>
    <scope>NUCLEOTIDE SEQUENCE [LARGE SCALE GENOMIC DNA]</scope>
    <source>
        <strain evidence="1 2">PO100/5</strain>
    </source>
</reference>
<sequence>MAALAEYPDVVSSGEKATASSVGQWVNRVAFDGKQGQSEPDSMVASRIKYLHTQDLEEAISSCGASWHLPTEKT</sequence>
<reference evidence="1 2" key="2">
    <citation type="journal article" date="2020" name="Antonie Van Leeuwenhoek">
        <title>Phylogenomic characterisation of a novel corynebacterial species pathogenic to animals.</title>
        <authorList>
            <person name="Moller J."/>
            <person name="Musella L."/>
            <person name="Melnikov V."/>
            <person name="Geissdorfer W."/>
            <person name="Burkovski A."/>
            <person name="Sangal V."/>
        </authorList>
    </citation>
    <scope>NUCLEOTIDE SEQUENCE [LARGE SCALE GENOMIC DNA]</scope>
    <source>
        <strain evidence="1 2">PO100/5</strain>
    </source>
</reference>
<name>A0ACD4PY99_9CORY</name>
<evidence type="ECO:0000313" key="1">
    <source>
        <dbReference type="EMBL" id="WCV10664.1"/>
    </source>
</evidence>